<feature type="region of interest" description="Disordered" evidence="2">
    <location>
        <begin position="195"/>
        <end position="227"/>
    </location>
</feature>
<accession>A0A8J9UN40</accession>
<evidence type="ECO:0000313" key="4">
    <source>
        <dbReference type="Proteomes" id="UP000838878"/>
    </source>
</evidence>
<evidence type="ECO:0000256" key="1">
    <source>
        <dbReference type="SAM" id="Coils"/>
    </source>
</evidence>
<sequence>MEDIVKILQVIQDDLSKQKQSMKEMEQNIKESINNNIDEKFNLIESKTKQLEIKIEQQQKTIDFLEKQARRKNVVFFGIEEKEKGYENLLSIILDIINNNLEIPCQKWEIENVNRIGKYSGKVRPVAVTITTISRKIEILKNGKKLSNTNMYLKEVFPPSVLQKRKDLQEELERERQTGKRVALRYDKIVELKTRGSQPRTHTERNKLLMSMSPEEAEKNNTKTTNEGTKHVFKRNKSQTITGFLRPSQFNLNNQTPSNVDTQKN</sequence>
<organism evidence="3 4">
    <name type="scientific">Brenthis ino</name>
    <name type="common">lesser marbled fritillary</name>
    <dbReference type="NCBI Taxonomy" id="405034"/>
    <lineage>
        <taxon>Eukaryota</taxon>
        <taxon>Metazoa</taxon>
        <taxon>Ecdysozoa</taxon>
        <taxon>Arthropoda</taxon>
        <taxon>Hexapoda</taxon>
        <taxon>Insecta</taxon>
        <taxon>Pterygota</taxon>
        <taxon>Neoptera</taxon>
        <taxon>Endopterygota</taxon>
        <taxon>Lepidoptera</taxon>
        <taxon>Glossata</taxon>
        <taxon>Ditrysia</taxon>
        <taxon>Papilionoidea</taxon>
        <taxon>Nymphalidae</taxon>
        <taxon>Heliconiinae</taxon>
        <taxon>Argynnini</taxon>
        <taxon>Brenthis</taxon>
    </lineage>
</organism>
<evidence type="ECO:0008006" key="5">
    <source>
        <dbReference type="Google" id="ProtNLM"/>
    </source>
</evidence>
<dbReference type="OrthoDB" id="7437979at2759"/>
<name>A0A8J9UN40_9NEOP</name>
<keyword evidence="1" id="KW-0175">Coiled coil</keyword>
<protein>
    <recommendedName>
        <fullName evidence="5">Endonuclease-reverse transcriptase</fullName>
    </recommendedName>
</protein>
<gene>
    <name evidence="3" type="ORF">BINO364_LOCUS9178</name>
</gene>
<dbReference type="EMBL" id="OV170223">
    <property type="protein sequence ID" value="CAH0723336.1"/>
    <property type="molecule type" value="Genomic_DNA"/>
</dbReference>
<dbReference type="Gene3D" id="3.30.70.1820">
    <property type="entry name" value="L1 transposable element, RRM domain"/>
    <property type="match status" value="1"/>
</dbReference>
<evidence type="ECO:0000313" key="3">
    <source>
        <dbReference type="EMBL" id="CAH0723336.1"/>
    </source>
</evidence>
<proteinExistence type="predicted"/>
<keyword evidence="4" id="KW-1185">Reference proteome</keyword>
<dbReference type="Proteomes" id="UP000838878">
    <property type="component" value="Chromosome 3"/>
</dbReference>
<feature type="coiled-coil region" evidence="1">
    <location>
        <begin position="8"/>
        <end position="75"/>
    </location>
</feature>
<reference evidence="3" key="1">
    <citation type="submission" date="2021-12" db="EMBL/GenBank/DDBJ databases">
        <authorList>
            <person name="Martin H S."/>
        </authorList>
    </citation>
    <scope>NUCLEOTIDE SEQUENCE</scope>
</reference>
<dbReference type="AlphaFoldDB" id="A0A8J9UN40"/>
<feature type="non-terminal residue" evidence="3">
    <location>
        <position position="265"/>
    </location>
</feature>
<evidence type="ECO:0000256" key="2">
    <source>
        <dbReference type="SAM" id="MobiDB-lite"/>
    </source>
</evidence>